<evidence type="ECO:0000256" key="9">
    <source>
        <dbReference type="ARBA" id="ARBA00023034"/>
    </source>
</evidence>
<dbReference type="GO" id="GO:0032580">
    <property type="term" value="C:Golgi cisterna membrane"/>
    <property type="evidence" value="ECO:0007669"/>
    <property type="project" value="UniProtKB-SubCell"/>
</dbReference>
<keyword evidence="5 12" id="KW-0808">Transferase</keyword>
<evidence type="ECO:0000256" key="13">
    <source>
        <dbReference type="SAM" id="MobiDB-lite"/>
    </source>
</evidence>
<dbReference type="SUPFAM" id="SSF53756">
    <property type="entry name" value="UDP-Glycosyltransferase/glycogen phosphorylase"/>
    <property type="match status" value="1"/>
</dbReference>
<protein>
    <recommendedName>
        <fullName evidence="12">Fucosyltransferase</fullName>
        <ecNumber evidence="12">2.4.1.-</ecNumber>
    </recommendedName>
</protein>
<reference evidence="16 17" key="1">
    <citation type="journal article" date="2021" name="Elife">
        <title>Chloroplast acquisition without the gene transfer in kleptoplastic sea slugs, Plakobranchus ocellatus.</title>
        <authorList>
            <person name="Maeda T."/>
            <person name="Takahashi S."/>
            <person name="Yoshida T."/>
            <person name="Shimamura S."/>
            <person name="Takaki Y."/>
            <person name="Nagai Y."/>
            <person name="Toyoda A."/>
            <person name="Suzuki Y."/>
            <person name="Arimoto A."/>
            <person name="Ishii H."/>
            <person name="Satoh N."/>
            <person name="Nishiyama T."/>
            <person name="Hasebe M."/>
            <person name="Maruyama T."/>
            <person name="Minagawa J."/>
            <person name="Obokata J."/>
            <person name="Shigenobu S."/>
        </authorList>
    </citation>
    <scope>NUCLEOTIDE SEQUENCE [LARGE SCALE GENOMIC DNA]</scope>
</reference>
<evidence type="ECO:0000256" key="8">
    <source>
        <dbReference type="ARBA" id="ARBA00022989"/>
    </source>
</evidence>
<feature type="compositionally biased region" description="Basic and acidic residues" evidence="13">
    <location>
        <begin position="104"/>
        <end position="118"/>
    </location>
</feature>
<evidence type="ECO:0000256" key="10">
    <source>
        <dbReference type="ARBA" id="ARBA00023136"/>
    </source>
</evidence>
<evidence type="ECO:0000256" key="6">
    <source>
        <dbReference type="ARBA" id="ARBA00022692"/>
    </source>
</evidence>
<evidence type="ECO:0000256" key="4">
    <source>
        <dbReference type="ARBA" id="ARBA00022676"/>
    </source>
</evidence>
<dbReference type="EMBL" id="BLXT01003657">
    <property type="protein sequence ID" value="GFO02886.1"/>
    <property type="molecule type" value="Genomic_DNA"/>
</dbReference>
<keyword evidence="4 12" id="KW-0328">Glycosyltransferase</keyword>
<keyword evidence="7" id="KW-0735">Signal-anchor</keyword>
<comment type="pathway">
    <text evidence="2">Protein modification; protein glycosylation.</text>
</comment>
<organism evidence="16 17">
    <name type="scientific">Plakobranchus ocellatus</name>
    <dbReference type="NCBI Taxonomy" id="259542"/>
    <lineage>
        <taxon>Eukaryota</taxon>
        <taxon>Metazoa</taxon>
        <taxon>Spiralia</taxon>
        <taxon>Lophotrochozoa</taxon>
        <taxon>Mollusca</taxon>
        <taxon>Gastropoda</taxon>
        <taxon>Heterobranchia</taxon>
        <taxon>Euthyneura</taxon>
        <taxon>Panpulmonata</taxon>
        <taxon>Sacoglossa</taxon>
        <taxon>Placobranchoidea</taxon>
        <taxon>Plakobranchidae</taxon>
        <taxon>Plakobranchus</taxon>
    </lineage>
</organism>
<feature type="domain" description="Fucosyltransferase C-terminal" evidence="14">
    <location>
        <begin position="249"/>
        <end position="422"/>
    </location>
</feature>
<dbReference type="Pfam" id="PF00852">
    <property type="entry name" value="Glyco_transf_10"/>
    <property type="match status" value="1"/>
</dbReference>
<feature type="domain" description="Fucosyltransferase N-terminal" evidence="15">
    <location>
        <begin position="134"/>
        <end position="229"/>
    </location>
</feature>
<dbReference type="InterPro" id="IPR038577">
    <property type="entry name" value="GT10-like_C_sf"/>
</dbReference>
<proteinExistence type="inferred from homology"/>
<evidence type="ECO:0000256" key="11">
    <source>
        <dbReference type="ARBA" id="ARBA00023180"/>
    </source>
</evidence>
<gene>
    <name evidence="16" type="ORF">PoB_002939100</name>
</gene>
<feature type="transmembrane region" description="Helical" evidence="12">
    <location>
        <begin position="12"/>
        <end position="31"/>
    </location>
</feature>
<dbReference type="AlphaFoldDB" id="A0AAV4A3W0"/>
<dbReference type="Proteomes" id="UP000735302">
    <property type="component" value="Unassembled WGS sequence"/>
</dbReference>
<evidence type="ECO:0000256" key="7">
    <source>
        <dbReference type="ARBA" id="ARBA00022968"/>
    </source>
</evidence>
<evidence type="ECO:0000256" key="3">
    <source>
        <dbReference type="ARBA" id="ARBA00008919"/>
    </source>
</evidence>
<evidence type="ECO:0000313" key="16">
    <source>
        <dbReference type="EMBL" id="GFO02886.1"/>
    </source>
</evidence>
<dbReference type="InterPro" id="IPR031481">
    <property type="entry name" value="Glyco_tran_10_N"/>
</dbReference>
<dbReference type="PANTHER" id="PTHR48438">
    <property type="entry name" value="ALPHA-(1,3)-FUCOSYLTRANSFERASE C-RELATED"/>
    <property type="match status" value="1"/>
</dbReference>
<comment type="subcellular location">
    <subcellularLocation>
        <location evidence="1">Golgi apparatus membrane</location>
        <topology evidence="1">Single-pass type II membrane protein</topology>
    </subcellularLocation>
    <subcellularLocation>
        <location evidence="12">Golgi apparatus</location>
        <location evidence="12">Golgi stack membrane</location>
        <topology evidence="12">Single-pass type II membrane protein</topology>
    </subcellularLocation>
</comment>
<dbReference type="Gene3D" id="3.40.50.11660">
    <property type="entry name" value="Glycosyl transferase family 10, C-terminal domain"/>
    <property type="match status" value="1"/>
</dbReference>
<keyword evidence="17" id="KW-1185">Reference proteome</keyword>
<comment type="similarity">
    <text evidence="3 12">Belongs to the glycosyltransferase 10 family.</text>
</comment>
<keyword evidence="11" id="KW-0325">Glycoprotein</keyword>
<feature type="region of interest" description="Disordered" evidence="13">
    <location>
        <begin position="98"/>
        <end position="118"/>
    </location>
</feature>
<dbReference type="FunFam" id="3.40.50.11660:FF:000004">
    <property type="entry name" value="Glycoprotein 3-alpha-L-fucosyltransferase A"/>
    <property type="match status" value="1"/>
</dbReference>
<dbReference type="InterPro" id="IPR055270">
    <property type="entry name" value="Glyco_tran_10_C"/>
</dbReference>
<evidence type="ECO:0000313" key="17">
    <source>
        <dbReference type="Proteomes" id="UP000735302"/>
    </source>
</evidence>
<dbReference type="Pfam" id="PF17039">
    <property type="entry name" value="Glyco_tran_10_N"/>
    <property type="match status" value="1"/>
</dbReference>
<evidence type="ECO:0000259" key="15">
    <source>
        <dbReference type="Pfam" id="PF17039"/>
    </source>
</evidence>
<keyword evidence="6 12" id="KW-0812">Transmembrane</keyword>
<evidence type="ECO:0000256" key="5">
    <source>
        <dbReference type="ARBA" id="ARBA00022679"/>
    </source>
</evidence>
<keyword evidence="10 12" id="KW-0472">Membrane</keyword>
<dbReference type="PANTHER" id="PTHR48438:SF1">
    <property type="entry name" value="ALPHA-(1,3)-FUCOSYLTRANSFERASE C-RELATED"/>
    <property type="match status" value="1"/>
</dbReference>
<evidence type="ECO:0000256" key="1">
    <source>
        <dbReference type="ARBA" id="ARBA00004323"/>
    </source>
</evidence>
<dbReference type="GO" id="GO:0000139">
    <property type="term" value="C:Golgi membrane"/>
    <property type="evidence" value="ECO:0007669"/>
    <property type="project" value="UniProtKB-SubCell"/>
</dbReference>
<comment type="caution">
    <text evidence="16">The sequence shown here is derived from an EMBL/GenBank/DDBJ whole genome shotgun (WGS) entry which is preliminary data.</text>
</comment>
<evidence type="ECO:0000256" key="12">
    <source>
        <dbReference type="RuleBase" id="RU003832"/>
    </source>
</evidence>
<evidence type="ECO:0000259" key="14">
    <source>
        <dbReference type="Pfam" id="PF00852"/>
    </source>
</evidence>
<name>A0AAV4A3W0_9GAST</name>
<dbReference type="InterPro" id="IPR001503">
    <property type="entry name" value="Glyco_trans_10"/>
</dbReference>
<accession>A0AAV4A3W0</accession>
<dbReference type="EC" id="2.4.1.-" evidence="12"/>
<keyword evidence="8 12" id="KW-1133">Transmembrane helix</keyword>
<evidence type="ECO:0000256" key="2">
    <source>
        <dbReference type="ARBA" id="ARBA00004922"/>
    </source>
</evidence>
<sequence length="434" mass="49788">MRTLPRVPAKALFCYALFATAICFILIYGRFRYSEVSGQSGSGAVNGLRTVLAPAKSAVKKKTYVGNTGQFVFYHLKERNYSVDPDVMSQCVATRMTQCNPTPRRTDAERQKDRESHPPFKVAMLRNPPFMSGDPTFEGCDYDNCKFVGTGSQYAKDADALFVYIVGMKDKDFPPPPGRRPEQTYFVGTWEAPIFTQTDFLSNENSRWNNAFNVSITYRLDSDIVYAYGKLDFQPPLPGKKPNYLQIAKNKTKTAVWIVSNCGSPSKRNEYVKEMQKYIDIDIFGKCGQPCEVYDEICVPNFVSTYRFYLSFENSFCTDYITEKFFKLYISGSHILPVVRGGVDYNREFPKKSLVNTADFKSPKELALFLKSLAENDEEYSNYLEVKDRYRAVTYMDRFCQMCKYLHQNVGKTKVLPDAKKWYGDGHCWQAKDI</sequence>
<dbReference type="GO" id="GO:0008417">
    <property type="term" value="F:fucosyltransferase activity"/>
    <property type="evidence" value="ECO:0007669"/>
    <property type="project" value="InterPro"/>
</dbReference>
<keyword evidence="9 12" id="KW-0333">Golgi apparatus</keyword>